<evidence type="ECO:0000313" key="2">
    <source>
        <dbReference type="Proteomes" id="UP000789572"/>
    </source>
</evidence>
<gene>
    <name evidence="1" type="ORF">POCULU_LOCUS4397</name>
</gene>
<dbReference type="Proteomes" id="UP000789572">
    <property type="component" value="Unassembled WGS sequence"/>
</dbReference>
<dbReference type="SUPFAM" id="SSF52540">
    <property type="entry name" value="P-loop containing nucleoside triphosphate hydrolases"/>
    <property type="match status" value="1"/>
</dbReference>
<organism evidence="1 2">
    <name type="scientific">Paraglomus occultum</name>
    <dbReference type="NCBI Taxonomy" id="144539"/>
    <lineage>
        <taxon>Eukaryota</taxon>
        <taxon>Fungi</taxon>
        <taxon>Fungi incertae sedis</taxon>
        <taxon>Mucoromycota</taxon>
        <taxon>Glomeromycotina</taxon>
        <taxon>Glomeromycetes</taxon>
        <taxon>Paraglomerales</taxon>
        <taxon>Paraglomeraceae</taxon>
        <taxon>Paraglomus</taxon>
    </lineage>
</organism>
<accession>A0A9N9FJV0</accession>
<dbReference type="OrthoDB" id="2333074at2759"/>
<dbReference type="AlphaFoldDB" id="A0A9N9FJV0"/>
<dbReference type="InterPro" id="IPR027417">
    <property type="entry name" value="P-loop_NTPase"/>
</dbReference>
<comment type="caution">
    <text evidence="1">The sequence shown here is derived from an EMBL/GenBank/DDBJ whole genome shotgun (WGS) entry which is preliminary data.</text>
</comment>
<keyword evidence="2" id="KW-1185">Reference proteome</keyword>
<reference evidence="1" key="1">
    <citation type="submission" date="2021-06" db="EMBL/GenBank/DDBJ databases">
        <authorList>
            <person name="Kallberg Y."/>
            <person name="Tangrot J."/>
            <person name="Rosling A."/>
        </authorList>
    </citation>
    <scope>NUCLEOTIDE SEQUENCE</scope>
    <source>
        <strain evidence="1">IA702</strain>
    </source>
</reference>
<protein>
    <submittedName>
        <fullName evidence="1">5112_t:CDS:1</fullName>
    </submittedName>
</protein>
<name>A0A9N9FJV0_9GLOM</name>
<proteinExistence type="predicted"/>
<sequence length="245" mass="28010">MSSELGLLRQENAKLMVENALLLAKEAGLWPELWKGLKQIFHPPENHSSYHVVCGEHGAGKTTLTRLTARKFGQGVIYVDVPANLDEFGDEFDSLYYRGIKASQVESGYLQDDAKDKPISVNTSQYLPVRSLEEWNVSIVFGRLEGNKRERINGISNQQAEDKTCRGKKKYDLVGGRIRSRLINFWLDNPLKQSTLAEVKKKFDFAKLLRNQSRHETGKRVIHALLDSEEIDTDVFRMIRNTVKF</sequence>
<evidence type="ECO:0000313" key="1">
    <source>
        <dbReference type="EMBL" id="CAG8538124.1"/>
    </source>
</evidence>
<dbReference type="EMBL" id="CAJVPJ010000567">
    <property type="protein sequence ID" value="CAG8538124.1"/>
    <property type="molecule type" value="Genomic_DNA"/>
</dbReference>